<dbReference type="InterPro" id="IPR032675">
    <property type="entry name" value="LRR_dom_sf"/>
</dbReference>
<name>A0A068VJE3_COFCA</name>
<feature type="chain" id="PRO_5001655877" evidence="1">
    <location>
        <begin position="18"/>
        <end position="171"/>
    </location>
</feature>
<accession>A0A068VJE3</accession>
<dbReference type="PhylomeDB" id="A0A068VJE3"/>
<dbReference type="AlphaFoldDB" id="A0A068VJE3"/>
<dbReference type="SUPFAM" id="SSF52058">
    <property type="entry name" value="L domain-like"/>
    <property type="match status" value="1"/>
</dbReference>
<sequence length="171" mass="18913">MCFAHFDDCILVVTCLATNYLVACRKNWASCKTSSHCETKFLTCGEIPDQLTSCLSLATLNVSYNNFAGVIPVGRNFPRFPPDSFIGNRLLRGNWLGSVKHFSYISLLNSGPRKLMVLHMGSALHTYEDIMLSTENLSEKYIIGCCASSTVYKWSEGVGIPNTGNSLWSLP</sequence>
<evidence type="ECO:0000256" key="1">
    <source>
        <dbReference type="SAM" id="SignalP"/>
    </source>
</evidence>
<dbReference type="Gene3D" id="3.80.10.10">
    <property type="entry name" value="Ribonuclease Inhibitor"/>
    <property type="match status" value="1"/>
</dbReference>
<evidence type="ECO:0000313" key="2">
    <source>
        <dbReference type="EMBL" id="CDP20831.1"/>
    </source>
</evidence>
<feature type="signal peptide" evidence="1">
    <location>
        <begin position="1"/>
        <end position="17"/>
    </location>
</feature>
<organism evidence="2 3">
    <name type="scientific">Coffea canephora</name>
    <name type="common">Robusta coffee</name>
    <dbReference type="NCBI Taxonomy" id="49390"/>
    <lineage>
        <taxon>Eukaryota</taxon>
        <taxon>Viridiplantae</taxon>
        <taxon>Streptophyta</taxon>
        <taxon>Embryophyta</taxon>
        <taxon>Tracheophyta</taxon>
        <taxon>Spermatophyta</taxon>
        <taxon>Magnoliopsida</taxon>
        <taxon>eudicotyledons</taxon>
        <taxon>Gunneridae</taxon>
        <taxon>Pentapetalae</taxon>
        <taxon>asterids</taxon>
        <taxon>lamiids</taxon>
        <taxon>Gentianales</taxon>
        <taxon>Rubiaceae</taxon>
        <taxon>Ixoroideae</taxon>
        <taxon>Gardenieae complex</taxon>
        <taxon>Bertiereae - Coffeeae clade</taxon>
        <taxon>Coffeeae</taxon>
        <taxon>Coffea</taxon>
    </lineage>
</organism>
<protein>
    <submittedName>
        <fullName evidence="2">DH200=94 genomic scaffold, scaffold_1831</fullName>
    </submittedName>
</protein>
<evidence type="ECO:0000313" key="3">
    <source>
        <dbReference type="Proteomes" id="UP000295252"/>
    </source>
</evidence>
<keyword evidence="1" id="KW-0732">Signal</keyword>
<dbReference type="Gramene" id="CDP20831">
    <property type="protein sequence ID" value="CDP20831"/>
    <property type="gene ID" value="GSCOC_T00011547001"/>
</dbReference>
<dbReference type="EMBL" id="HG740915">
    <property type="protein sequence ID" value="CDP20831.1"/>
    <property type="molecule type" value="Genomic_DNA"/>
</dbReference>
<gene>
    <name evidence="2" type="ORF">GSCOC_T00011547001</name>
</gene>
<dbReference type="STRING" id="49390.A0A068VJE3"/>
<keyword evidence="3" id="KW-1185">Reference proteome</keyword>
<proteinExistence type="predicted"/>
<dbReference type="InParanoid" id="A0A068VJE3"/>
<reference evidence="3" key="1">
    <citation type="journal article" date="2014" name="Science">
        <title>The coffee genome provides insight into the convergent evolution of caffeine biosynthesis.</title>
        <authorList>
            <person name="Denoeud F."/>
            <person name="Carretero-Paulet L."/>
            <person name="Dereeper A."/>
            <person name="Droc G."/>
            <person name="Guyot R."/>
            <person name="Pietrella M."/>
            <person name="Zheng C."/>
            <person name="Alberti A."/>
            <person name="Anthony F."/>
            <person name="Aprea G."/>
            <person name="Aury J.M."/>
            <person name="Bento P."/>
            <person name="Bernard M."/>
            <person name="Bocs S."/>
            <person name="Campa C."/>
            <person name="Cenci A."/>
            <person name="Combes M.C."/>
            <person name="Crouzillat D."/>
            <person name="Da Silva C."/>
            <person name="Daddiego L."/>
            <person name="De Bellis F."/>
            <person name="Dussert S."/>
            <person name="Garsmeur O."/>
            <person name="Gayraud T."/>
            <person name="Guignon V."/>
            <person name="Jahn K."/>
            <person name="Jamilloux V."/>
            <person name="Joet T."/>
            <person name="Labadie K."/>
            <person name="Lan T."/>
            <person name="Leclercq J."/>
            <person name="Lepelley M."/>
            <person name="Leroy T."/>
            <person name="Li L.T."/>
            <person name="Librado P."/>
            <person name="Lopez L."/>
            <person name="Munoz A."/>
            <person name="Noel B."/>
            <person name="Pallavicini A."/>
            <person name="Perrotta G."/>
            <person name="Poncet V."/>
            <person name="Pot D."/>
            <person name="Priyono X."/>
            <person name="Rigoreau M."/>
            <person name="Rouard M."/>
            <person name="Rozas J."/>
            <person name="Tranchant-Dubreuil C."/>
            <person name="VanBuren R."/>
            <person name="Zhang Q."/>
            <person name="Andrade A.C."/>
            <person name="Argout X."/>
            <person name="Bertrand B."/>
            <person name="de Kochko A."/>
            <person name="Graziosi G."/>
            <person name="Henry R.J."/>
            <person name="Jayarama X."/>
            <person name="Ming R."/>
            <person name="Nagai C."/>
            <person name="Rounsley S."/>
            <person name="Sankoff D."/>
            <person name="Giuliano G."/>
            <person name="Albert V.A."/>
            <person name="Wincker P."/>
            <person name="Lashermes P."/>
        </authorList>
    </citation>
    <scope>NUCLEOTIDE SEQUENCE [LARGE SCALE GENOMIC DNA]</scope>
    <source>
        <strain evidence="3">cv. DH200-94</strain>
    </source>
</reference>
<dbReference type="Proteomes" id="UP000295252">
    <property type="component" value="Unassembled WGS sequence"/>
</dbReference>